<reference evidence="3" key="1">
    <citation type="journal article" date="2019" name="Int. J. Syst. Evol. Microbiol.">
        <title>The Global Catalogue of Microorganisms (GCM) 10K type strain sequencing project: providing services to taxonomists for standard genome sequencing and annotation.</title>
        <authorList>
            <consortium name="The Broad Institute Genomics Platform"/>
            <consortium name="The Broad Institute Genome Sequencing Center for Infectious Disease"/>
            <person name="Wu L."/>
            <person name="Ma J."/>
        </authorList>
    </citation>
    <scope>NUCLEOTIDE SEQUENCE [LARGE SCALE GENOMIC DNA]</scope>
    <source>
        <strain evidence="3">JCM 17564</strain>
    </source>
</reference>
<gene>
    <name evidence="2" type="ORF">GCM10022281_18170</name>
</gene>
<keyword evidence="1" id="KW-0732">Signal</keyword>
<evidence type="ECO:0000313" key="2">
    <source>
        <dbReference type="EMBL" id="GAA4037867.1"/>
    </source>
</evidence>
<evidence type="ECO:0000313" key="3">
    <source>
        <dbReference type="Proteomes" id="UP001424459"/>
    </source>
</evidence>
<dbReference type="Proteomes" id="UP001424459">
    <property type="component" value="Unassembled WGS sequence"/>
</dbReference>
<proteinExistence type="predicted"/>
<sequence length="98" mass="9732">MRLWLALLTLCALLVAPLATPAMAAAGPDHCAEMGGMAKSHGDKAAPKEKSCCVAAAAALPSAGDAPDPLPPVVSAKAGPVAQLTAQRADVEVPPPRS</sequence>
<accession>A0ABP7U8W0</accession>
<comment type="caution">
    <text evidence="2">The sequence shown here is derived from an EMBL/GenBank/DDBJ whole genome shotgun (WGS) entry which is preliminary data.</text>
</comment>
<feature type="signal peptide" evidence="1">
    <location>
        <begin position="1"/>
        <end position="24"/>
    </location>
</feature>
<feature type="chain" id="PRO_5046691085" evidence="1">
    <location>
        <begin position="25"/>
        <end position="98"/>
    </location>
</feature>
<evidence type="ECO:0000256" key="1">
    <source>
        <dbReference type="SAM" id="SignalP"/>
    </source>
</evidence>
<dbReference type="RefSeq" id="WP_344696761.1">
    <property type="nucleotide sequence ID" value="NZ_BAABBR010000001.1"/>
</dbReference>
<protein>
    <submittedName>
        <fullName evidence="2">Uncharacterized protein</fullName>
    </submittedName>
</protein>
<dbReference type="EMBL" id="BAABBR010000001">
    <property type="protein sequence ID" value="GAA4037867.1"/>
    <property type="molecule type" value="Genomic_DNA"/>
</dbReference>
<name>A0ABP7U8W0_9SPHN</name>
<organism evidence="2 3">
    <name type="scientific">Sphingomonas rosea</name>
    <dbReference type="NCBI Taxonomy" id="335605"/>
    <lineage>
        <taxon>Bacteria</taxon>
        <taxon>Pseudomonadati</taxon>
        <taxon>Pseudomonadota</taxon>
        <taxon>Alphaproteobacteria</taxon>
        <taxon>Sphingomonadales</taxon>
        <taxon>Sphingomonadaceae</taxon>
        <taxon>Sphingomonas</taxon>
    </lineage>
</organism>
<keyword evidence="3" id="KW-1185">Reference proteome</keyword>